<dbReference type="Proteomes" id="UP001142462">
    <property type="component" value="Unassembled WGS sequence"/>
</dbReference>
<evidence type="ECO:0008006" key="3">
    <source>
        <dbReference type="Google" id="ProtNLM"/>
    </source>
</evidence>
<accession>A0A9W6LX80</accession>
<dbReference type="EMBL" id="BSEJ01000009">
    <property type="protein sequence ID" value="GLJ61945.1"/>
    <property type="molecule type" value="Genomic_DNA"/>
</dbReference>
<gene>
    <name evidence="1" type="ORF">GCM10017576_20750</name>
</gene>
<dbReference type="GO" id="GO:0008897">
    <property type="term" value="F:holo-[acyl-carrier-protein] synthase activity"/>
    <property type="evidence" value="ECO:0007669"/>
    <property type="project" value="InterPro"/>
</dbReference>
<dbReference type="Gene3D" id="3.90.470.20">
    <property type="entry name" value="4'-phosphopantetheinyl transferase domain"/>
    <property type="match status" value="1"/>
</dbReference>
<dbReference type="InterPro" id="IPR037143">
    <property type="entry name" value="4-PPantetheinyl_Trfase_dom_sf"/>
</dbReference>
<proteinExistence type="predicted"/>
<dbReference type="AlphaFoldDB" id="A0A9W6LX80"/>
<reference evidence="1" key="2">
    <citation type="submission" date="2023-01" db="EMBL/GenBank/DDBJ databases">
        <authorList>
            <person name="Sun Q."/>
            <person name="Evtushenko L."/>
        </authorList>
    </citation>
    <scope>NUCLEOTIDE SEQUENCE</scope>
    <source>
        <strain evidence="1">VKM Ac-1020</strain>
    </source>
</reference>
<evidence type="ECO:0000313" key="1">
    <source>
        <dbReference type="EMBL" id="GLJ61945.1"/>
    </source>
</evidence>
<comment type="caution">
    <text evidence="1">The sequence shown here is derived from an EMBL/GenBank/DDBJ whole genome shotgun (WGS) entry which is preliminary data.</text>
</comment>
<dbReference type="SUPFAM" id="SSF56214">
    <property type="entry name" value="4'-phosphopantetheinyl transferase"/>
    <property type="match status" value="1"/>
</dbReference>
<sequence length="191" mass="19788">MPVRLVAPGVAWLAASDTALPALSSADAERAAALTAPRRARFLRGRAALRALLDERAVVEPARCPDCGARHGAPEVRADGARLFASTSHADGGSLAAVSRRRVGVDVETASALRVPPPIPVPPGEDPLRHWTRVEAVLKADGRGLRVDPAAVALAPAGDGWRAELEGAVYDVRDLAIDAAHVAAIAVTQSS</sequence>
<dbReference type="RefSeq" id="WP_271173653.1">
    <property type="nucleotide sequence ID" value="NZ_BSEJ01000009.1"/>
</dbReference>
<reference evidence="1" key="1">
    <citation type="journal article" date="2014" name="Int. J. Syst. Evol. Microbiol.">
        <title>Complete genome sequence of Corynebacterium casei LMG S-19264T (=DSM 44701T), isolated from a smear-ripened cheese.</title>
        <authorList>
            <consortium name="US DOE Joint Genome Institute (JGI-PGF)"/>
            <person name="Walter F."/>
            <person name="Albersmeier A."/>
            <person name="Kalinowski J."/>
            <person name="Ruckert C."/>
        </authorList>
    </citation>
    <scope>NUCLEOTIDE SEQUENCE</scope>
    <source>
        <strain evidence="1">VKM Ac-1020</strain>
    </source>
</reference>
<protein>
    <recommendedName>
        <fullName evidence="3">4'-phosphopantetheinyl transferase</fullName>
    </recommendedName>
</protein>
<keyword evidence="2" id="KW-1185">Reference proteome</keyword>
<organism evidence="1 2">
    <name type="scientific">Microbacterium barkeri</name>
    <dbReference type="NCBI Taxonomy" id="33917"/>
    <lineage>
        <taxon>Bacteria</taxon>
        <taxon>Bacillati</taxon>
        <taxon>Actinomycetota</taxon>
        <taxon>Actinomycetes</taxon>
        <taxon>Micrococcales</taxon>
        <taxon>Microbacteriaceae</taxon>
        <taxon>Microbacterium</taxon>
    </lineage>
</organism>
<name>A0A9W6LX80_9MICO</name>
<dbReference type="GO" id="GO:0000287">
    <property type="term" value="F:magnesium ion binding"/>
    <property type="evidence" value="ECO:0007669"/>
    <property type="project" value="InterPro"/>
</dbReference>
<evidence type="ECO:0000313" key="2">
    <source>
        <dbReference type="Proteomes" id="UP001142462"/>
    </source>
</evidence>